<evidence type="ECO:0000313" key="5">
    <source>
        <dbReference type="Proteomes" id="UP000006072"/>
    </source>
</evidence>
<dbReference type="GO" id="GO:0016813">
    <property type="term" value="F:hydrolase activity, acting on carbon-nitrogen (but not peptide) bonds, in linear amidines"/>
    <property type="evidence" value="ECO:0007669"/>
    <property type="project" value="InterPro"/>
</dbReference>
<dbReference type="PANTHER" id="PTHR32494:SF5">
    <property type="entry name" value="ALLANTOATE AMIDOHYDROLASE"/>
    <property type="match status" value="1"/>
</dbReference>
<organism evidence="4 5">
    <name type="scientific">Mycolicibacterium vaccae ATCC 25954</name>
    <dbReference type="NCBI Taxonomy" id="1194972"/>
    <lineage>
        <taxon>Bacteria</taxon>
        <taxon>Bacillati</taxon>
        <taxon>Actinomycetota</taxon>
        <taxon>Actinomycetes</taxon>
        <taxon>Mycobacteriales</taxon>
        <taxon>Mycobacteriaceae</taxon>
        <taxon>Mycolicibacterium</taxon>
    </lineage>
</organism>
<dbReference type="Gene3D" id="3.30.70.360">
    <property type="match status" value="1"/>
</dbReference>
<feature type="binding site" evidence="3">
    <location>
        <position position="98"/>
    </location>
    <ligand>
        <name>Zn(2+)</name>
        <dbReference type="ChEBI" id="CHEBI:29105"/>
        <label>1</label>
    </ligand>
</feature>
<keyword evidence="3" id="KW-0479">Metal-binding</keyword>
<gene>
    <name evidence="4" type="ORF">MVAC_01770</name>
</gene>
<dbReference type="CDD" id="cd03884">
    <property type="entry name" value="M20_bAS"/>
    <property type="match status" value="1"/>
</dbReference>
<dbReference type="NCBIfam" id="NF006772">
    <property type="entry name" value="PRK09290.2-1"/>
    <property type="match status" value="1"/>
</dbReference>
<dbReference type="Gene3D" id="3.40.630.10">
    <property type="entry name" value="Zn peptidases"/>
    <property type="match status" value="1"/>
</dbReference>
<evidence type="ECO:0000313" key="4">
    <source>
        <dbReference type="EMBL" id="EJZ12770.1"/>
    </source>
</evidence>
<proteinExistence type="inferred from homology"/>
<feature type="binding site" evidence="3">
    <location>
        <position position="386"/>
    </location>
    <ligand>
        <name>Zn(2+)</name>
        <dbReference type="ChEBI" id="CHEBI:29105"/>
        <label>2</label>
    </ligand>
</feature>
<feature type="binding site" evidence="3">
    <location>
        <position position="87"/>
    </location>
    <ligand>
        <name>Zn(2+)</name>
        <dbReference type="ChEBI" id="CHEBI:29105"/>
        <label>1</label>
    </ligand>
</feature>
<dbReference type="GO" id="GO:0046872">
    <property type="term" value="F:metal ion binding"/>
    <property type="evidence" value="ECO:0007669"/>
    <property type="project" value="UniProtKB-KW"/>
</dbReference>
<feature type="binding site" evidence="3">
    <location>
        <position position="193"/>
    </location>
    <ligand>
        <name>Zn(2+)</name>
        <dbReference type="ChEBI" id="CHEBI:29105"/>
        <label>1</label>
    </ligand>
</feature>
<dbReference type="HOGENOM" id="CLU_024588_2_1_11"/>
<feature type="binding site" evidence="3">
    <location>
        <position position="98"/>
    </location>
    <ligand>
        <name>Zn(2+)</name>
        <dbReference type="ChEBI" id="CHEBI:29105"/>
        <label>2</label>
    </ligand>
</feature>
<dbReference type="PANTHER" id="PTHR32494">
    <property type="entry name" value="ALLANTOATE DEIMINASE-RELATED"/>
    <property type="match status" value="1"/>
</dbReference>
<protein>
    <submittedName>
        <fullName evidence="4">N-carbamoyl-L-amino acid amidohydrolase</fullName>
    </submittedName>
</protein>
<comment type="cofactor">
    <cofactor evidence="3">
        <name>Zn(2+)</name>
        <dbReference type="ChEBI" id="CHEBI:29105"/>
    </cofactor>
    <text evidence="3">Binds 2 Zn(2+) ions per subunit.</text>
</comment>
<dbReference type="NCBIfam" id="TIGR01879">
    <property type="entry name" value="hydantase"/>
    <property type="match status" value="1"/>
</dbReference>
<dbReference type="PATRIC" id="fig|1194972.3.peg.362"/>
<dbReference type="EMBL" id="ALQA01000002">
    <property type="protein sequence ID" value="EJZ12770.1"/>
    <property type="molecule type" value="Genomic_DNA"/>
</dbReference>
<keyword evidence="5" id="KW-1185">Reference proteome</keyword>
<dbReference type="Proteomes" id="UP000006072">
    <property type="component" value="Unassembled WGS sequence"/>
</dbReference>
<dbReference type="InterPro" id="IPR002933">
    <property type="entry name" value="Peptidase_M20"/>
</dbReference>
<name>K0V5C8_MYCVA</name>
<keyword evidence="3" id="KW-0862">Zinc</keyword>
<dbReference type="SUPFAM" id="SSF55031">
    <property type="entry name" value="Bacterial exopeptidase dimerisation domain"/>
    <property type="match status" value="1"/>
</dbReference>
<comment type="similarity">
    <text evidence="1">Belongs to the peptidase M20 family.</text>
</comment>
<dbReference type="eggNOG" id="COG0624">
    <property type="taxonomic scope" value="Bacteria"/>
</dbReference>
<sequence length="422" mass="44184">MADPGPDLSDAAFLADFAELSEIGVTAGGGVDREAATPADGRARDWLRAWFDDHGLHCRVDAVGNMYGCARTTGGGPEAPYVLVGSHLDSQPTSGRFDGAYGVLAGAYAVAAVLADPPGGARYNVAAVNWFNEEGSRFYPSLMGSAVFAGKLSADDALDSFGKDGVTVREALNAIGFHGADAAPQASCYAEIHIEQGRSLIDEGLDVGVVTKNWTAYKYTITVHGEQSHTGATHMRYRRDALVGASQVVLAVRAVAAEFGPDTVLGSVGRMTIEPNSPVVVPARVRLIADLRALRADDLEAAHQSLMARVAEIGNDGEVSVDIESAALRPSSSYQDSGIALAGAVADDLGLTWCELPTMAGHDSVNLKDVVPTVMLFVPSVDGISHNEREFTSDEQMLAGVHMLTATTRRMVAGALEAAPAT</sequence>
<dbReference type="SUPFAM" id="SSF53187">
    <property type="entry name" value="Zn-dependent exopeptidases"/>
    <property type="match status" value="1"/>
</dbReference>
<dbReference type="PIRSF" id="PIRSF001235">
    <property type="entry name" value="Amidase_carbamoylase"/>
    <property type="match status" value="1"/>
</dbReference>
<dbReference type="InterPro" id="IPR010158">
    <property type="entry name" value="Amidase_Cbmase"/>
</dbReference>
<dbReference type="RefSeq" id="WP_003928307.1">
    <property type="nucleotide sequence ID" value="NZ_JH814683.1"/>
</dbReference>
<dbReference type="Pfam" id="PF01546">
    <property type="entry name" value="Peptidase_M20"/>
    <property type="match status" value="1"/>
</dbReference>
<evidence type="ECO:0000256" key="3">
    <source>
        <dbReference type="PIRSR" id="PIRSR001235-1"/>
    </source>
</evidence>
<comment type="caution">
    <text evidence="4">The sequence shown here is derived from an EMBL/GenBank/DDBJ whole genome shotgun (WGS) entry which is preliminary data.</text>
</comment>
<keyword evidence="2 4" id="KW-0378">Hydrolase</keyword>
<evidence type="ECO:0000256" key="2">
    <source>
        <dbReference type="ARBA" id="ARBA00022801"/>
    </source>
</evidence>
<dbReference type="InterPro" id="IPR036264">
    <property type="entry name" value="Bact_exopeptidase_dim_dom"/>
</dbReference>
<dbReference type="AlphaFoldDB" id="K0V5C8"/>
<feature type="binding site" evidence="3">
    <location>
        <position position="134"/>
    </location>
    <ligand>
        <name>Zn(2+)</name>
        <dbReference type="ChEBI" id="CHEBI:29105"/>
        <label>2</label>
    </ligand>
</feature>
<accession>K0V5C8</accession>
<evidence type="ECO:0000256" key="1">
    <source>
        <dbReference type="ARBA" id="ARBA00006153"/>
    </source>
</evidence>
<reference evidence="4 5" key="1">
    <citation type="journal article" date="2012" name="J. Bacteriol.">
        <title>Complete Genome Sequence of Mycobacterium vaccae Type Strain ATCC 25954.</title>
        <authorList>
            <person name="Ho Y.S."/>
            <person name="Adroub S.A."/>
            <person name="Abadi M."/>
            <person name="Al Alwan B."/>
            <person name="Alkhateeb R."/>
            <person name="Gao G."/>
            <person name="Ragab A."/>
            <person name="Ali S."/>
            <person name="van Soolingen D."/>
            <person name="Bitter W."/>
            <person name="Pain A."/>
            <person name="Abdallah A.M."/>
        </authorList>
    </citation>
    <scope>NUCLEOTIDE SEQUENCE [LARGE SCALE GENOMIC DNA]</scope>
    <source>
        <strain evidence="4 5">ATCC 25954</strain>
    </source>
</reference>